<gene>
    <name evidence="7" type="primary">dut</name>
    <name evidence="7" type="ORF">FYJ78_09660</name>
</gene>
<evidence type="ECO:0000313" key="7">
    <source>
        <dbReference type="EMBL" id="MSV25434.1"/>
    </source>
</evidence>
<evidence type="ECO:0000256" key="4">
    <source>
        <dbReference type="ARBA" id="ARBA00023080"/>
    </source>
</evidence>
<dbReference type="InterPro" id="IPR033704">
    <property type="entry name" value="dUTPase_trimeric"/>
</dbReference>
<dbReference type="Proteomes" id="UP000430222">
    <property type="component" value="Unassembled WGS sequence"/>
</dbReference>
<keyword evidence="3 7" id="KW-0378">Hydrolase</keyword>
<dbReference type="AlphaFoldDB" id="A0A6I2UZC0"/>
<comment type="catalytic activity">
    <reaction evidence="5">
        <text>dUTP + H2O = dUMP + diphosphate + H(+)</text>
        <dbReference type="Rhea" id="RHEA:10248"/>
        <dbReference type="ChEBI" id="CHEBI:15377"/>
        <dbReference type="ChEBI" id="CHEBI:15378"/>
        <dbReference type="ChEBI" id="CHEBI:33019"/>
        <dbReference type="ChEBI" id="CHEBI:61555"/>
        <dbReference type="ChEBI" id="CHEBI:246422"/>
        <dbReference type="EC" id="3.6.1.23"/>
    </reaction>
</comment>
<dbReference type="PANTHER" id="PTHR11241">
    <property type="entry name" value="DEOXYURIDINE 5'-TRIPHOSPHATE NUCLEOTIDOHYDROLASE"/>
    <property type="match status" value="1"/>
</dbReference>
<comment type="caution">
    <text evidence="7">The sequence shown here is derived from an EMBL/GenBank/DDBJ whole genome shotgun (WGS) entry which is preliminary data.</text>
</comment>
<dbReference type="Gene3D" id="2.70.40.10">
    <property type="match status" value="1"/>
</dbReference>
<evidence type="ECO:0000313" key="8">
    <source>
        <dbReference type="Proteomes" id="UP000430222"/>
    </source>
</evidence>
<sequence length="151" mass="16135">MKCRGFEIVSGWEARGIRLPVRKTASSAGYDLEAGADVLVPAGKMAMVPTGIKAYMNSDEVLYLFVRSSLAARHHIVLANGTGVIDADYYGNEENEGHIFIALQNGGEEDVLVRKGDRIAQGVFQAYLTVDDDRAGIGAVRQGGFGSTGRA</sequence>
<dbReference type="PANTHER" id="PTHR11241:SF0">
    <property type="entry name" value="DEOXYURIDINE 5'-TRIPHOSPHATE NUCLEOTIDOHYDROLASE"/>
    <property type="match status" value="1"/>
</dbReference>
<dbReference type="CDD" id="cd07557">
    <property type="entry name" value="trimeric_dUTPase"/>
    <property type="match status" value="1"/>
</dbReference>
<dbReference type="Pfam" id="PF00692">
    <property type="entry name" value="dUTPase"/>
    <property type="match status" value="1"/>
</dbReference>
<organism evidence="7 8">
    <name type="scientific">Selenomonas montiformis</name>
    <dbReference type="NCBI Taxonomy" id="2652285"/>
    <lineage>
        <taxon>Bacteria</taxon>
        <taxon>Bacillati</taxon>
        <taxon>Bacillota</taxon>
        <taxon>Negativicutes</taxon>
        <taxon>Selenomonadales</taxon>
        <taxon>Selenomonadaceae</taxon>
        <taxon>Selenomonas</taxon>
    </lineage>
</organism>
<evidence type="ECO:0000256" key="5">
    <source>
        <dbReference type="ARBA" id="ARBA00047686"/>
    </source>
</evidence>
<evidence type="ECO:0000256" key="3">
    <source>
        <dbReference type="ARBA" id="ARBA00022801"/>
    </source>
</evidence>
<dbReference type="InterPro" id="IPR036157">
    <property type="entry name" value="dUTPase-like_sf"/>
</dbReference>
<accession>A0A6I2UZC0</accession>
<dbReference type="InterPro" id="IPR029054">
    <property type="entry name" value="dUTPase-like"/>
</dbReference>
<dbReference type="GO" id="GO:0004170">
    <property type="term" value="F:dUTP diphosphatase activity"/>
    <property type="evidence" value="ECO:0007669"/>
    <property type="project" value="UniProtKB-EC"/>
</dbReference>
<dbReference type="EMBL" id="VUNL01000011">
    <property type="protein sequence ID" value="MSV25434.1"/>
    <property type="molecule type" value="Genomic_DNA"/>
</dbReference>
<dbReference type="GO" id="GO:0000287">
    <property type="term" value="F:magnesium ion binding"/>
    <property type="evidence" value="ECO:0007669"/>
    <property type="project" value="InterPro"/>
</dbReference>
<dbReference type="EC" id="3.6.1.23" evidence="2"/>
<reference evidence="7 8" key="1">
    <citation type="submission" date="2019-08" db="EMBL/GenBank/DDBJ databases">
        <title>In-depth cultivation of the pig gut microbiome towards novel bacterial diversity and tailored functional studies.</title>
        <authorList>
            <person name="Wylensek D."/>
            <person name="Hitch T.C.A."/>
            <person name="Clavel T."/>
        </authorList>
    </citation>
    <scope>NUCLEOTIDE SEQUENCE [LARGE SCALE GENOMIC DNA]</scope>
    <source>
        <strain evidence="8">WCA-380-WT-3B3</strain>
    </source>
</reference>
<dbReference type="SUPFAM" id="SSF51283">
    <property type="entry name" value="dUTPase-like"/>
    <property type="match status" value="1"/>
</dbReference>
<feature type="domain" description="dUTPase-like" evidence="6">
    <location>
        <begin position="18"/>
        <end position="148"/>
    </location>
</feature>
<dbReference type="GO" id="GO:0006226">
    <property type="term" value="P:dUMP biosynthetic process"/>
    <property type="evidence" value="ECO:0007669"/>
    <property type="project" value="InterPro"/>
</dbReference>
<comment type="similarity">
    <text evidence="1">Belongs to the dUTPase family.</text>
</comment>
<dbReference type="NCBIfam" id="TIGR00576">
    <property type="entry name" value="dut"/>
    <property type="match status" value="1"/>
</dbReference>
<name>A0A6I2UZC0_9FIRM</name>
<protein>
    <recommendedName>
        <fullName evidence="2">dUTP diphosphatase</fullName>
        <ecNumber evidence="2">3.6.1.23</ecNumber>
    </recommendedName>
</protein>
<dbReference type="GO" id="GO:0046081">
    <property type="term" value="P:dUTP catabolic process"/>
    <property type="evidence" value="ECO:0007669"/>
    <property type="project" value="InterPro"/>
</dbReference>
<keyword evidence="4" id="KW-0546">Nucleotide metabolism</keyword>
<evidence type="ECO:0000256" key="2">
    <source>
        <dbReference type="ARBA" id="ARBA00012379"/>
    </source>
</evidence>
<dbReference type="InterPro" id="IPR008181">
    <property type="entry name" value="dUTPase"/>
</dbReference>
<dbReference type="RefSeq" id="WP_154621199.1">
    <property type="nucleotide sequence ID" value="NZ_JBQHVT010000007.1"/>
</dbReference>
<evidence type="ECO:0000259" key="6">
    <source>
        <dbReference type="Pfam" id="PF00692"/>
    </source>
</evidence>
<keyword evidence="8" id="KW-1185">Reference proteome</keyword>
<evidence type="ECO:0000256" key="1">
    <source>
        <dbReference type="ARBA" id="ARBA00006581"/>
    </source>
</evidence>
<proteinExistence type="inferred from homology"/>